<accession>A0AA40T2S3</accession>
<keyword evidence="2" id="KW-1185">Reference proteome</keyword>
<name>A0AA40T2S3_9NOST</name>
<dbReference type="RefSeq" id="WP_191761045.1">
    <property type="nucleotide sequence ID" value="NZ_VJXY01000049.1"/>
</dbReference>
<dbReference type="Proteomes" id="UP001165986">
    <property type="component" value="Unassembled WGS sequence"/>
</dbReference>
<gene>
    <name evidence="1" type="ORF">FNW02_29610</name>
</gene>
<evidence type="ECO:0000313" key="1">
    <source>
        <dbReference type="EMBL" id="MBD6619849.1"/>
    </source>
</evidence>
<organism evidence="1 2">
    <name type="scientific">Komarekiella delphini-convector SJRDD-AB1</name>
    <dbReference type="NCBI Taxonomy" id="2593771"/>
    <lineage>
        <taxon>Bacteria</taxon>
        <taxon>Bacillati</taxon>
        <taxon>Cyanobacteriota</taxon>
        <taxon>Cyanophyceae</taxon>
        <taxon>Nostocales</taxon>
        <taxon>Nostocaceae</taxon>
        <taxon>Komarekiella</taxon>
        <taxon>Komarekiella delphini-convector</taxon>
    </lineage>
</organism>
<dbReference type="EMBL" id="VJXY01000049">
    <property type="protein sequence ID" value="MBD6619849.1"/>
    <property type="molecule type" value="Genomic_DNA"/>
</dbReference>
<reference evidence="1" key="1">
    <citation type="submission" date="2019-07" db="EMBL/GenBank/DDBJ databases">
        <title>Toxilogical consequences of a new and cryptic species of cyanobacteria (Komarekiella delphini-convector) recovered from the epidermis of a bottlenose dolphin and 1500 ft. in the air.</title>
        <authorList>
            <person name="Brown A.O."/>
            <person name="Dvorak P."/>
            <person name="Villanueva C.D."/>
            <person name="Foss A.J."/>
            <person name="Garvey A.D."/>
            <person name="Gibson Q.A."/>
            <person name="Johansen J.R."/>
            <person name="Casamatta D.A."/>
        </authorList>
    </citation>
    <scope>NUCLEOTIDE SEQUENCE</scope>
    <source>
        <strain evidence="1">SJRDD-AB1</strain>
    </source>
</reference>
<proteinExistence type="predicted"/>
<sequence>MSESEIAQEFLAIVTDWLNSLAGTIFDDGSVCNSITILSHEIKEEDEDSQILLIEAEMFCYAQGEMTKDWIGYEFVVERDIVGIPKITAWDVIEIQSRPIYPQT</sequence>
<comment type="caution">
    <text evidence="1">The sequence shown here is derived from an EMBL/GenBank/DDBJ whole genome shotgun (WGS) entry which is preliminary data.</text>
</comment>
<evidence type="ECO:0000313" key="2">
    <source>
        <dbReference type="Proteomes" id="UP001165986"/>
    </source>
</evidence>
<protein>
    <submittedName>
        <fullName evidence="1">Uncharacterized protein</fullName>
    </submittedName>
</protein>
<dbReference type="AlphaFoldDB" id="A0AA40T2S3"/>